<evidence type="ECO:0000313" key="2">
    <source>
        <dbReference type="EMBL" id="VDN86449.1"/>
    </source>
</evidence>
<dbReference type="EMBL" id="UZAD01003505">
    <property type="protein sequence ID" value="VDN86449.1"/>
    <property type="molecule type" value="Genomic_DNA"/>
</dbReference>
<dbReference type="AlphaFoldDB" id="A0A0N4TAR2"/>
<evidence type="ECO:0000313" key="4">
    <source>
        <dbReference type="WBParaSite" id="BPAG_0000529901-mRNA-1"/>
    </source>
</evidence>
<keyword evidence="1" id="KW-0175">Coiled coil</keyword>
<accession>A0A0N4TAR2</accession>
<feature type="coiled-coil region" evidence="1">
    <location>
        <begin position="122"/>
        <end position="149"/>
    </location>
</feature>
<name>A0A0N4TAR2_BRUPA</name>
<protein>
    <submittedName>
        <fullName evidence="4">ALMS_motif domain-containing protein</fullName>
    </submittedName>
</protein>
<dbReference type="WBParaSite" id="BPAG_0000529901-mRNA-1">
    <property type="protein sequence ID" value="BPAG_0000529901-mRNA-1"/>
    <property type="gene ID" value="BPAG_0000529901"/>
</dbReference>
<keyword evidence="3" id="KW-1185">Reference proteome</keyword>
<dbReference type="Proteomes" id="UP000278627">
    <property type="component" value="Unassembled WGS sequence"/>
</dbReference>
<proteinExistence type="predicted"/>
<reference evidence="2 3" key="2">
    <citation type="submission" date="2018-11" db="EMBL/GenBank/DDBJ databases">
        <authorList>
            <consortium name="Pathogen Informatics"/>
        </authorList>
    </citation>
    <scope>NUCLEOTIDE SEQUENCE [LARGE SCALE GENOMIC DNA]</scope>
</reference>
<sequence length="164" mass="19674">MGRCSGAARNSLQLAILTPNQRENIIRKERERRRLIRHDKYQQVRQLSAENAAKIRERVKIAKQKEMEELKKRIMDAIIQRNYLTPNDVLSPVHVDNSELPIETPHRSRRPEMTSEQLGRAIIRHREALDRLHQENERKQLRRELILERRRKAREIANIRSREI</sequence>
<organism evidence="4">
    <name type="scientific">Brugia pahangi</name>
    <name type="common">Filarial nematode worm</name>
    <dbReference type="NCBI Taxonomy" id="6280"/>
    <lineage>
        <taxon>Eukaryota</taxon>
        <taxon>Metazoa</taxon>
        <taxon>Ecdysozoa</taxon>
        <taxon>Nematoda</taxon>
        <taxon>Chromadorea</taxon>
        <taxon>Rhabditida</taxon>
        <taxon>Spirurina</taxon>
        <taxon>Spiruromorpha</taxon>
        <taxon>Filarioidea</taxon>
        <taxon>Onchocercidae</taxon>
        <taxon>Brugia</taxon>
    </lineage>
</organism>
<evidence type="ECO:0000256" key="1">
    <source>
        <dbReference type="SAM" id="Coils"/>
    </source>
</evidence>
<reference evidence="4" key="1">
    <citation type="submission" date="2017-02" db="UniProtKB">
        <authorList>
            <consortium name="WormBaseParasite"/>
        </authorList>
    </citation>
    <scope>IDENTIFICATION</scope>
</reference>
<evidence type="ECO:0000313" key="3">
    <source>
        <dbReference type="Proteomes" id="UP000278627"/>
    </source>
</evidence>
<gene>
    <name evidence="2" type="ORF">BPAG_LOCUS5263</name>
</gene>